<dbReference type="AlphaFoldDB" id="A0A504J669"/>
<keyword evidence="1" id="KW-0812">Transmembrane</keyword>
<dbReference type="OrthoDB" id="1439313at2"/>
<sequence>MVIKNIVSKLLNGIFILTILLFLLDELTSFEIKSQVIKSFTYLGILVLTPITLLWNLWALKSRKWKIIGSVIPTLILLGVFILGPLEIILSTSAWKTQKIIYQNKHLNFKKVEFQMQDVGTLGYNKRTVEVIYLTDLFMIVSPVGKDIHDSIEWVKIDKDVNELGLKFP</sequence>
<keyword evidence="1" id="KW-1133">Transmembrane helix</keyword>
<reference evidence="2 3" key="1">
    <citation type="submission" date="2019-06" db="EMBL/GenBank/DDBJ databases">
        <authorList>
            <person name="Meng X."/>
        </authorList>
    </citation>
    <scope>NUCLEOTIDE SEQUENCE [LARGE SCALE GENOMIC DNA]</scope>
    <source>
        <strain evidence="2 3">M625</strain>
    </source>
</reference>
<accession>A0A504J669</accession>
<name>A0A504J669_9FLAO</name>
<keyword evidence="1" id="KW-0472">Membrane</keyword>
<dbReference type="Proteomes" id="UP000315540">
    <property type="component" value="Unassembled WGS sequence"/>
</dbReference>
<gene>
    <name evidence="2" type="ORF">FHK87_13605</name>
</gene>
<feature type="transmembrane region" description="Helical" evidence="1">
    <location>
        <begin position="67"/>
        <end position="90"/>
    </location>
</feature>
<dbReference type="RefSeq" id="WP_140593853.1">
    <property type="nucleotide sequence ID" value="NZ_VFWZ01000003.1"/>
</dbReference>
<feature type="transmembrane region" description="Helical" evidence="1">
    <location>
        <begin position="36"/>
        <end position="55"/>
    </location>
</feature>
<evidence type="ECO:0000256" key="1">
    <source>
        <dbReference type="SAM" id="Phobius"/>
    </source>
</evidence>
<feature type="transmembrane region" description="Helical" evidence="1">
    <location>
        <begin position="6"/>
        <end position="24"/>
    </location>
</feature>
<protein>
    <submittedName>
        <fullName evidence="2">Uncharacterized protein</fullName>
    </submittedName>
</protein>
<comment type="caution">
    <text evidence="2">The sequence shown here is derived from an EMBL/GenBank/DDBJ whole genome shotgun (WGS) entry which is preliminary data.</text>
</comment>
<organism evidence="2 3">
    <name type="scientific">Aquimarina algicola</name>
    <dbReference type="NCBI Taxonomy" id="2589995"/>
    <lineage>
        <taxon>Bacteria</taxon>
        <taxon>Pseudomonadati</taxon>
        <taxon>Bacteroidota</taxon>
        <taxon>Flavobacteriia</taxon>
        <taxon>Flavobacteriales</taxon>
        <taxon>Flavobacteriaceae</taxon>
        <taxon>Aquimarina</taxon>
    </lineage>
</organism>
<proteinExistence type="predicted"/>
<keyword evidence="3" id="KW-1185">Reference proteome</keyword>
<evidence type="ECO:0000313" key="3">
    <source>
        <dbReference type="Proteomes" id="UP000315540"/>
    </source>
</evidence>
<evidence type="ECO:0000313" key="2">
    <source>
        <dbReference type="EMBL" id="TPN86297.1"/>
    </source>
</evidence>
<dbReference type="EMBL" id="VFWZ01000003">
    <property type="protein sequence ID" value="TPN86297.1"/>
    <property type="molecule type" value="Genomic_DNA"/>
</dbReference>